<evidence type="ECO:0000259" key="3">
    <source>
        <dbReference type="PROSITE" id="PS51186"/>
    </source>
</evidence>
<keyword evidence="5" id="KW-1185">Reference proteome</keyword>
<keyword evidence="2" id="KW-0732">Signal</keyword>
<dbReference type="Pfam" id="PF13302">
    <property type="entry name" value="Acetyltransf_3"/>
    <property type="match status" value="1"/>
</dbReference>
<feature type="chain" id="PRO_5012032055" description="N-acetyltransferase domain-containing protein" evidence="2">
    <location>
        <begin position="22"/>
        <end position="470"/>
    </location>
</feature>
<dbReference type="RefSeq" id="WP_198157369.1">
    <property type="nucleotide sequence ID" value="NZ_CP008743.1"/>
</dbReference>
<feature type="compositionally biased region" description="Basic and acidic residues" evidence="1">
    <location>
        <begin position="268"/>
        <end position="280"/>
    </location>
</feature>
<evidence type="ECO:0000256" key="1">
    <source>
        <dbReference type="SAM" id="MobiDB-lite"/>
    </source>
</evidence>
<accession>A0A1W6N399</accession>
<dbReference type="InterPro" id="IPR000182">
    <property type="entry name" value="GNAT_dom"/>
</dbReference>
<evidence type="ECO:0000256" key="2">
    <source>
        <dbReference type="SAM" id="SignalP"/>
    </source>
</evidence>
<evidence type="ECO:0000313" key="5">
    <source>
        <dbReference type="Proteomes" id="UP000237351"/>
    </source>
</evidence>
<dbReference type="GO" id="GO:0016747">
    <property type="term" value="F:acyltransferase activity, transferring groups other than amino-acyl groups"/>
    <property type="evidence" value="ECO:0007669"/>
    <property type="project" value="InterPro"/>
</dbReference>
<evidence type="ECO:0000313" key="4">
    <source>
        <dbReference type="EMBL" id="ARN84259.1"/>
    </source>
</evidence>
<dbReference type="Proteomes" id="UP000237351">
    <property type="component" value="Chromosome"/>
</dbReference>
<dbReference type="CDD" id="cd04301">
    <property type="entry name" value="NAT_SF"/>
    <property type="match status" value="1"/>
</dbReference>
<dbReference type="EMBL" id="CP008743">
    <property type="protein sequence ID" value="ARN84259.1"/>
    <property type="molecule type" value="Genomic_DNA"/>
</dbReference>
<feature type="domain" description="N-acetyltransferase" evidence="3">
    <location>
        <begin position="84"/>
        <end position="253"/>
    </location>
</feature>
<gene>
    <name evidence="4" type="ORF">GQ61_01680</name>
</gene>
<feature type="signal peptide" evidence="2">
    <location>
        <begin position="1"/>
        <end position="21"/>
    </location>
</feature>
<reference evidence="4 5" key="1">
    <citation type="submission" date="2014-06" db="EMBL/GenBank/DDBJ databases">
        <title>The genome of the endonuclear symbiont Nucleicultrix amoebiphila.</title>
        <authorList>
            <person name="Schulz F."/>
            <person name="Horn M."/>
        </authorList>
    </citation>
    <scope>NUCLEOTIDE SEQUENCE [LARGE SCALE GENOMIC DNA]</scope>
    <source>
        <strain evidence="4 5">FS5</strain>
    </source>
</reference>
<dbReference type="PROSITE" id="PS51186">
    <property type="entry name" value="GNAT"/>
    <property type="match status" value="1"/>
</dbReference>
<dbReference type="InterPro" id="IPR016181">
    <property type="entry name" value="Acyl_CoA_acyltransferase"/>
</dbReference>
<organism evidence="4 5">
    <name type="scientific">Candidatus Nucleicultrix amoebiphila FS5</name>
    <dbReference type="NCBI Taxonomy" id="1414854"/>
    <lineage>
        <taxon>Bacteria</taxon>
        <taxon>Pseudomonadati</taxon>
        <taxon>Pseudomonadota</taxon>
        <taxon>Alphaproteobacteria</taxon>
        <taxon>Holosporales</taxon>
        <taxon>Candidatus Nucleicultricaceae</taxon>
        <taxon>Candidatus Nucleicultrix</taxon>
    </lineage>
</organism>
<dbReference type="KEGG" id="naf:GQ61_01680"/>
<proteinExistence type="predicted"/>
<sequence length="470" mass="54581">MQKLFFRFMFIFVFLCSHLFASTGTPSINDFFEIESVRLMMKPLEEKHKHDAWRVENTGENEKFVVMFSDDNDEEAPEEKKMSFVFRTQANVLRKPWKKLQDKDWVASITKGLTHKLYLGVYERPEQNQTTRHKKLVGVVNLYGFPDVGGYLWMEYMFDTSSRGKGYGTEAIQTLTDFLKQQKLIPQEETDEIINYRGLKAKVDWQNKPSLAVLYKKCAFKAVSFHGTFIELEYPSLIKDEHDTHDLLKPLLDKHLGLPSKAENPASKVEDPEPIDSPKKELRLREKLSASEQPAKILVEKKTQESVGSSKRVLRPRKKDVKEEKLSEIPIDKENLEPIDISKRVSKRPKKATVDEPSEISIEEQLVRLSFANLLAQDTQALTDSFAYEDYDFVMETLTKFSDLYETITKTHQQILHTLLSKHFKKEYIGFVSDGTEDGVRFAARKRNYQAVIRKLNPKSRANQVRQKVK</sequence>
<name>A0A1W6N399_9PROT</name>
<dbReference type="Gene3D" id="3.40.630.30">
    <property type="match status" value="1"/>
</dbReference>
<protein>
    <recommendedName>
        <fullName evidence="3">N-acetyltransferase domain-containing protein</fullName>
    </recommendedName>
</protein>
<dbReference type="STRING" id="1414854.GQ61_01680"/>
<dbReference type="SUPFAM" id="SSF55729">
    <property type="entry name" value="Acyl-CoA N-acyltransferases (Nat)"/>
    <property type="match status" value="1"/>
</dbReference>
<feature type="region of interest" description="Disordered" evidence="1">
    <location>
        <begin position="259"/>
        <end position="280"/>
    </location>
</feature>
<dbReference type="AlphaFoldDB" id="A0A1W6N399"/>